<dbReference type="GO" id="GO:0005811">
    <property type="term" value="C:lipid droplet"/>
    <property type="evidence" value="ECO:0007669"/>
    <property type="project" value="InterPro"/>
</dbReference>
<dbReference type="Proteomes" id="UP000092600">
    <property type="component" value="Unassembled WGS sequence"/>
</dbReference>
<dbReference type="GO" id="GO:0016298">
    <property type="term" value="F:lipase activity"/>
    <property type="evidence" value="ECO:0007669"/>
    <property type="project" value="InterPro"/>
</dbReference>
<name>A0A199ULN1_ANACO</name>
<reference evidence="2 3" key="1">
    <citation type="journal article" date="2016" name="DNA Res.">
        <title>The draft genome of MD-2 pineapple using hybrid error correction of long reads.</title>
        <authorList>
            <person name="Redwan R.M."/>
            <person name="Saidin A."/>
            <person name="Kumar S.V."/>
        </authorList>
    </citation>
    <scope>NUCLEOTIDE SEQUENCE [LARGE SCALE GENOMIC DNA]</scope>
    <source>
        <strain evidence="3">cv. MD2</strain>
        <tissue evidence="2">Leaf</tissue>
    </source>
</reference>
<dbReference type="EMBL" id="LSRQ01006777">
    <property type="protein sequence ID" value="OAY65606.1"/>
    <property type="molecule type" value="Genomic_DNA"/>
</dbReference>
<dbReference type="STRING" id="4615.A0A199ULN1"/>
<proteinExistence type="predicted"/>
<gene>
    <name evidence="2" type="ORF">ACMD2_05320</name>
</gene>
<accession>A0A199ULN1</accession>
<evidence type="ECO:0000313" key="3">
    <source>
        <dbReference type="Proteomes" id="UP000092600"/>
    </source>
</evidence>
<evidence type="ECO:0000313" key="2">
    <source>
        <dbReference type="EMBL" id="OAY65606.1"/>
    </source>
</evidence>
<dbReference type="GO" id="GO:0019915">
    <property type="term" value="P:lipid storage"/>
    <property type="evidence" value="ECO:0007669"/>
    <property type="project" value="InterPro"/>
</dbReference>
<dbReference type="PANTHER" id="PTHR13390">
    <property type="entry name" value="LIPASE"/>
    <property type="match status" value="1"/>
</dbReference>
<dbReference type="PANTHER" id="PTHR13390:SF0">
    <property type="entry name" value="LIPID DROPLET-ASSOCIATED HYDROLASE"/>
    <property type="match status" value="1"/>
</dbReference>
<comment type="caution">
    <text evidence="2">The sequence shown here is derived from an EMBL/GenBank/DDBJ whole genome shotgun (WGS) entry which is preliminary data.</text>
</comment>
<sequence length="95" mass="11030">MDEVKFPLFHRTRAISRMCNISSYTTELLEINSKEPLMQILFIPGNPGIVSFYRDFLEALYENLEGHASITGKKYALKIFEIIIFNWAHFTRGKG</sequence>
<dbReference type="InterPro" id="IPR019363">
    <property type="entry name" value="LDAH"/>
</dbReference>
<evidence type="ECO:0000256" key="1">
    <source>
        <dbReference type="ARBA" id="ARBA00022801"/>
    </source>
</evidence>
<dbReference type="AlphaFoldDB" id="A0A199ULN1"/>
<protein>
    <submittedName>
        <fullName evidence="2">Uncharacterized protein</fullName>
    </submittedName>
</protein>
<organism evidence="2 3">
    <name type="scientific">Ananas comosus</name>
    <name type="common">Pineapple</name>
    <name type="synonym">Ananas ananas</name>
    <dbReference type="NCBI Taxonomy" id="4615"/>
    <lineage>
        <taxon>Eukaryota</taxon>
        <taxon>Viridiplantae</taxon>
        <taxon>Streptophyta</taxon>
        <taxon>Embryophyta</taxon>
        <taxon>Tracheophyta</taxon>
        <taxon>Spermatophyta</taxon>
        <taxon>Magnoliopsida</taxon>
        <taxon>Liliopsida</taxon>
        <taxon>Poales</taxon>
        <taxon>Bromeliaceae</taxon>
        <taxon>Bromelioideae</taxon>
        <taxon>Ananas</taxon>
    </lineage>
</organism>
<dbReference type="Pfam" id="PF10230">
    <property type="entry name" value="LIDHydrolase"/>
    <property type="match status" value="1"/>
</dbReference>
<keyword evidence="1" id="KW-0378">Hydrolase</keyword>